<proteinExistence type="inferred from homology"/>
<comment type="similarity">
    <text evidence="1">Belongs to the sigma-70 factor family. ECF subfamily.</text>
</comment>
<evidence type="ECO:0000259" key="6">
    <source>
        <dbReference type="Pfam" id="PF04542"/>
    </source>
</evidence>
<dbReference type="InterPro" id="IPR036388">
    <property type="entry name" value="WH-like_DNA-bd_sf"/>
</dbReference>
<evidence type="ECO:0000256" key="5">
    <source>
        <dbReference type="ARBA" id="ARBA00023163"/>
    </source>
</evidence>
<dbReference type="InterPro" id="IPR013325">
    <property type="entry name" value="RNA_pol_sigma_r2"/>
</dbReference>
<dbReference type="Proteomes" id="UP000236723">
    <property type="component" value="Unassembled WGS sequence"/>
</dbReference>
<organism evidence="8 9">
    <name type="scientific">Thermomonospora echinospora</name>
    <dbReference type="NCBI Taxonomy" id="1992"/>
    <lineage>
        <taxon>Bacteria</taxon>
        <taxon>Bacillati</taxon>
        <taxon>Actinomycetota</taxon>
        <taxon>Actinomycetes</taxon>
        <taxon>Streptosporangiales</taxon>
        <taxon>Thermomonosporaceae</taxon>
        <taxon>Thermomonospora</taxon>
    </lineage>
</organism>
<feature type="domain" description="RNA polymerase sigma-70 region 2" evidence="6">
    <location>
        <begin position="14"/>
        <end position="78"/>
    </location>
</feature>
<keyword evidence="4" id="KW-0238">DNA-binding</keyword>
<dbReference type="PANTHER" id="PTHR43133:SF50">
    <property type="entry name" value="ECF RNA POLYMERASE SIGMA FACTOR SIGM"/>
    <property type="match status" value="1"/>
</dbReference>
<dbReference type="PANTHER" id="PTHR43133">
    <property type="entry name" value="RNA POLYMERASE ECF-TYPE SIGMA FACTO"/>
    <property type="match status" value="1"/>
</dbReference>
<evidence type="ECO:0000313" key="9">
    <source>
        <dbReference type="Proteomes" id="UP000236723"/>
    </source>
</evidence>
<dbReference type="InterPro" id="IPR014284">
    <property type="entry name" value="RNA_pol_sigma-70_dom"/>
</dbReference>
<dbReference type="InterPro" id="IPR007627">
    <property type="entry name" value="RNA_pol_sigma70_r2"/>
</dbReference>
<dbReference type="GO" id="GO:0016987">
    <property type="term" value="F:sigma factor activity"/>
    <property type="evidence" value="ECO:0007669"/>
    <property type="project" value="UniProtKB-KW"/>
</dbReference>
<dbReference type="InterPro" id="IPR013249">
    <property type="entry name" value="RNA_pol_sigma70_r4_t2"/>
</dbReference>
<dbReference type="Pfam" id="PF04542">
    <property type="entry name" value="Sigma70_r2"/>
    <property type="match status" value="1"/>
</dbReference>
<keyword evidence="3" id="KW-0731">Sigma factor</keyword>
<evidence type="ECO:0000256" key="3">
    <source>
        <dbReference type="ARBA" id="ARBA00023082"/>
    </source>
</evidence>
<dbReference type="Gene3D" id="1.10.1740.10">
    <property type="match status" value="1"/>
</dbReference>
<accession>A0A1H6AG57</accession>
<dbReference type="InterPro" id="IPR039425">
    <property type="entry name" value="RNA_pol_sigma-70-like"/>
</dbReference>
<dbReference type="Gene3D" id="1.10.10.10">
    <property type="entry name" value="Winged helix-like DNA-binding domain superfamily/Winged helix DNA-binding domain"/>
    <property type="match status" value="1"/>
</dbReference>
<keyword evidence="2" id="KW-0805">Transcription regulation</keyword>
<dbReference type="SUPFAM" id="SSF88946">
    <property type="entry name" value="Sigma2 domain of RNA polymerase sigma factors"/>
    <property type="match status" value="1"/>
</dbReference>
<dbReference type="GO" id="GO:0006352">
    <property type="term" value="P:DNA-templated transcription initiation"/>
    <property type="evidence" value="ECO:0007669"/>
    <property type="project" value="InterPro"/>
</dbReference>
<dbReference type="NCBIfam" id="TIGR02983">
    <property type="entry name" value="SigE-fam_strep"/>
    <property type="match status" value="1"/>
</dbReference>
<dbReference type="InterPro" id="IPR013324">
    <property type="entry name" value="RNA_pol_sigma_r3/r4-like"/>
</dbReference>
<gene>
    <name evidence="8" type="ORF">SAMN04489712_105416</name>
</gene>
<evidence type="ECO:0000256" key="1">
    <source>
        <dbReference type="ARBA" id="ARBA00010641"/>
    </source>
</evidence>
<evidence type="ECO:0000256" key="2">
    <source>
        <dbReference type="ARBA" id="ARBA00023015"/>
    </source>
</evidence>
<evidence type="ECO:0000313" key="8">
    <source>
        <dbReference type="EMBL" id="SEG47352.1"/>
    </source>
</evidence>
<name>A0A1H6AG57_9ACTN</name>
<keyword evidence="5" id="KW-0804">Transcription</keyword>
<feature type="domain" description="RNA polymerase sigma factor 70 region 4 type 2" evidence="7">
    <location>
        <begin position="103"/>
        <end position="154"/>
    </location>
</feature>
<dbReference type="SUPFAM" id="SSF88659">
    <property type="entry name" value="Sigma3 and sigma4 domains of RNA polymerase sigma factors"/>
    <property type="match status" value="1"/>
</dbReference>
<evidence type="ECO:0000259" key="7">
    <source>
        <dbReference type="Pfam" id="PF08281"/>
    </source>
</evidence>
<keyword evidence="9" id="KW-1185">Reference proteome</keyword>
<reference evidence="9" key="1">
    <citation type="submission" date="2016-10" db="EMBL/GenBank/DDBJ databases">
        <authorList>
            <person name="Varghese N."/>
            <person name="Submissions S."/>
        </authorList>
    </citation>
    <scope>NUCLEOTIDE SEQUENCE [LARGE SCALE GENOMIC DNA]</scope>
    <source>
        <strain evidence="9">DSM 43163</strain>
    </source>
</reference>
<evidence type="ECO:0000256" key="4">
    <source>
        <dbReference type="ARBA" id="ARBA00023125"/>
    </source>
</evidence>
<dbReference type="AlphaFoldDB" id="A0A1H6AG57"/>
<sequence>MDDDGVTYEEFVTTRAQTLLRYGYVLTGNPHDAADLLQESLVRLRAAWPRVVNKRDPEGYTRTIMARQHISIWRRRRRESLVGEVPDGQYIEPGLDRAEHDPRLWELLSALPRRQRAVLVLRYYEDMSDAEISATLGISRGTVRSQAARALDKLRTGWHPAAERAESRSSR</sequence>
<dbReference type="InterPro" id="IPR014325">
    <property type="entry name" value="RNA_pol_sigma-E_actinobac"/>
</dbReference>
<protein>
    <submittedName>
        <fullName evidence="8">RNA polymerase sigma-70 factor, sigma-E family</fullName>
    </submittedName>
</protein>
<dbReference type="GO" id="GO:0003677">
    <property type="term" value="F:DNA binding"/>
    <property type="evidence" value="ECO:0007669"/>
    <property type="project" value="UniProtKB-KW"/>
</dbReference>
<dbReference type="NCBIfam" id="TIGR02937">
    <property type="entry name" value="sigma70-ECF"/>
    <property type="match status" value="1"/>
</dbReference>
<dbReference type="EMBL" id="FNVO01000005">
    <property type="protein sequence ID" value="SEG47352.1"/>
    <property type="molecule type" value="Genomic_DNA"/>
</dbReference>
<dbReference type="Pfam" id="PF08281">
    <property type="entry name" value="Sigma70_r4_2"/>
    <property type="match status" value="1"/>
</dbReference>
<dbReference type="CDD" id="cd06171">
    <property type="entry name" value="Sigma70_r4"/>
    <property type="match status" value="1"/>
</dbReference>